<dbReference type="Proteomes" id="UP000244081">
    <property type="component" value="Unassembled WGS sequence"/>
</dbReference>
<comment type="caution">
    <text evidence="2">The sequence shown here is derived from an EMBL/GenBank/DDBJ whole genome shotgun (WGS) entry which is preliminary data.</text>
</comment>
<dbReference type="GO" id="GO:0003723">
    <property type="term" value="F:RNA binding"/>
    <property type="evidence" value="ECO:0007669"/>
    <property type="project" value="UniProtKB-UniRule"/>
</dbReference>
<evidence type="ECO:0000313" key="2">
    <source>
        <dbReference type="EMBL" id="PTW53216.1"/>
    </source>
</evidence>
<dbReference type="GO" id="GO:0036307">
    <property type="term" value="F:23S rRNA (adenine(2030)-N(6))-methyltransferase activity"/>
    <property type="evidence" value="ECO:0007669"/>
    <property type="project" value="UniProtKB-UniRule"/>
</dbReference>
<dbReference type="InterPro" id="IPR029063">
    <property type="entry name" value="SAM-dependent_MTases_sf"/>
</dbReference>
<evidence type="ECO:0000256" key="1">
    <source>
        <dbReference type="HAMAP-Rule" id="MF_00934"/>
    </source>
</evidence>
<name>A0A2T5UNX2_9HYPH</name>
<comment type="subunit">
    <text evidence="1">Monomer.</text>
</comment>
<dbReference type="OrthoDB" id="9791274at2"/>
<feature type="binding site" evidence="1">
    <location>
        <position position="18"/>
    </location>
    <ligand>
        <name>S-adenosyl-L-methionine</name>
        <dbReference type="ChEBI" id="CHEBI:59789"/>
    </ligand>
</feature>
<accession>A0A2T5UNX2</accession>
<keyword evidence="1 2" id="KW-0808">Transferase</keyword>
<dbReference type="SUPFAM" id="SSF53335">
    <property type="entry name" value="S-adenosyl-L-methionine-dependent methyltransferases"/>
    <property type="match status" value="1"/>
</dbReference>
<feature type="active site" description="Proton acceptor" evidence="1">
    <location>
        <position position="166"/>
    </location>
</feature>
<dbReference type="Gene3D" id="3.40.50.150">
    <property type="entry name" value="Vaccinia Virus protein VP39"/>
    <property type="match status" value="1"/>
</dbReference>
<dbReference type="PANTHER" id="PTHR37426:SF1">
    <property type="entry name" value="RIBOSOMAL RNA LARGE SUBUNIT METHYLTRANSFERASE J"/>
    <property type="match status" value="1"/>
</dbReference>
<feature type="binding site" evidence="1">
    <location>
        <position position="166"/>
    </location>
    <ligand>
        <name>S-adenosyl-L-methionine</name>
        <dbReference type="ChEBI" id="CHEBI:59789"/>
    </ligand>
</feature>
<dbReference type="GO" id="GO:0070475">
    <property type="term" value="P:rRNA base methylation"/>
    <property type="evidence" value="ECO:0007669"/>
    <property type="project" value="UniProtKB-UniRule"/>
</dbReference>
<dbReference type="GO" id="GO:0005829">
    <property type="term" value="C:cytosol"/>
    <property type="evidence" value="ECO:0007669"/>
    <property type="project" value="TreeGrafter"/>
</dbReference>
<feature type="binding site" evidence="1">
    <location>
        <position position="41"/>
    </location>
    <ligand>
        <name>S-adenosyl-L-methionine</name>
        <dbReference type="ChEBI" id="CHEBI:59789"/>
    </ligand>
</feature>
<keyword evidence="1" id="KW-0694">RNA-binding</keyword>
<gene>
    <name evidence="1" type="primary">rlmJ</name>
    <name evidence="2" type="ORF">C8N35_11732</name>
</gene>
<dbReference type="RefSeq" id="WP_107992150.1">
    <property type="nucleotide sequence ID" value="NZ_QAYG01000017.1"/>
</dbReference>
<dbReference type="HAMAP" id="MF_00934">
    <property type="entry name" value="23SrRNA_methyltr_J"/>
    <property type="match status" value="1"/>
</dbReference>
<dbReference type="PANTHER" id="PTHR37426">
    <property type="entry name" value="RIBOSOMAL RNA LARGE SUBUNIT METHYLTRANSFERASE J"/>
    <property type="match status" value="1"/>
</dbReference>
<reference evidence="2 3" key="1">
    <citation type="submission" date="2018-04" db="EMBL/GenBank/DDBJ databases">
        <title>Genomic Encyclopedia of Archaeal and Bacterial Type Strains, Phase II (KMG-II): from individual species to whole genera.</title>
        <authorList>
            <person name="Goeker M."/>
        </authorList>
    </citation>
    <scope>NUCLEOTIDE SEQUENCE [LARGE SCALE GENOMIC DNA]</scope>
    <source>
        <strain evidence="2 3">DSM 23382</strain>
    </source>
</reference>
<protein>
    <recommendedName>
        <fullName evidence="1">Ribosomal RNA large subunit methyltransferase J</fullName>
        <ecNumber evidence="1">2.1.1.266</ecNumber>
    </recommendedName>
    <alternativeName>
        <fullName evidence="1">23S rRNA (adenine(2030)-N6)-methyltransferase</fullName>
    </alternativeName>
    <alternativeName>
        <fullName evidence="1">23S rRNA m6A2030 methyltransferase</fullName>
    </alternativeName>
</protein>
<keyword evidence="1 2" id="KW-0489">Methyltransferase</keyword>
<keyword evidence="1" id="KW-0949">S-adenosyl-L-methionine</keyword>
<keyword evidence="3" id="KW-1185">Reference proteome</keyword>
<feature type="site" description="Interaction with substrate rRNA" evidence="1">
    <location>
        <position position="3"/>
    </location>
</feature>
<dbReference type="Pfam" id="PF04378">
    <property type="entry name" value="RsmJ"/>
    <property type="match status" value="1"/>
</dbReference>
<comment type="similarity">
    <text evidence="1">Belongs to the RlmJ family.</text>
</comment>
<feature type="binding site" evidence="1">
    <location>
        <position position="102"/>
    </location>
    <ligand>
        <name>S-adenosyl-L-methionine</name>
        <dbReference type="ChEBI" id="CHEBI:59789"/>
    </ligand>
</feature>
<dbReference type="EMBL" id="QAYG01000017">
    <property type="protein sequence ID" value="PTW53216.1"/>
    <property type="molecule type" value="Genomic_DNA"/>
</dbReference>
<feature type="binding site" evidence="1">
    <location>
        <position position="120"/>
    </location>
    <ligand>
        <name>S-adenosyl-L-methionine</name>
        <dbReference type="ChEBI" id="CHEBI:59789"/>
    </ligand>
</feature>
<dbReference type="InterPro" id="IPR007473">
    <property type="entry name" value="RlmJ"/>
</dbReference>
<comment type="function">
    <text evidence="1">Specifically methylates the adenine in position 2030 of 23S rRNA.</text>
</comment>
<feature type="binding site" evidence="1">
    <location>
        <begin position="145"/>
        <end position="146"/>
    </location>
    <ligand>
        <name>S-adenosyl-L-methionine</name>
        <dbReference type="ChEBI" id="CHEBI:59789"/>
    </ligand>
</feature>
<proteinExistence type="inferred from homology"/>
<organism evidence="2 3">
    <name type="scientific">Breoghania corrubedonensis</name>
    <dbReference type="NCBI Taxonomy" id="665038"/>
    <lineage>
        <taxon>Bacteria</taxon>
        <taxon>Pseudomonadati</taxon>
        <taxon>Pseudomonadota</taxon>
        <taxon>Alphaproteobacteria</taxon>
        <taxon>Hyphomicrobiales</taxon>
        <taxon>Stappiaceae</taxon>
        <taxon>Breoghania</taxon>
    </lineage>
</organism>
<comment type="catalytic activity">
    <reaction evidence="1">
        <text>adenosine(2030) in 23S rRNA + S-adenosyl-L-methionine = N(6)-methyladenosine(2030) in 23S rRNA + S-adenosyl-L-homocysteine + H(+)</text>
        <dbReference type="Rhea" id="RHEA:43736"/>
        <dbReference type="Rhea" id="RHEA-COMP:10668"/>
        <dbReference type="Rhea" id="RHEA-COMP:10669"/>
        <dbReference type="ChEBI" id="CHEBI:15378"/>
        <dbReference type="ChEBI" id="CHEBI:57856"/>
        <dbReference type="ChEBI" id="CHEBI:59789"/>
        <dbReference type="ChEBI" id="CHEBI:74411"/>
        <dbReference type="ChEBI" id="CHEBI:74449"/>
        <dbReference type="EC" id="2.1.1.266"/>
    </reaction>
</comment>
<sequence length="282" mass="31908">MNYRHAYHAGNFADVLKHAVLIAILEHLKKKDKAFRVLDTHAGIGLYDLADVKAHKTGEWRDGIGRIIDITPSQQAAPLLAPYLDIVRTVNGEGPLTRYPGSPEITRRLLRPQDRLTLTELHREDHAVLAERYAGDHQVRVVEIDAWLAMGGFVPFKEKRGMVLIDPAFEEPDEYRTLAAGIFKATRRWMTGTYMAWYPIKDQKAIDQFYRMMIDTGLRKMLRTEFHVARPTKDGTLKACGLLILNPPFTLEAELRGALPWLTRILAQGAGATGTVDWLTPE</sequence>
<dbReference type="AlphaFoldDB" id="A0A2T5UNX2"/>
<dbReference type="EC" id="2.1.1.266" evidence="1"/>
<evidence type="ECO:0000313" key="3">
    <source>
        <dbReference type="Proteomes" id="UP000244081"/>
    </source>
</evidence>
<keyword evidence="1" id="KW-0698">rRNA processing</keyword>